<evidence type="ECO:0000259" key="1">
    <source>
        <dbReference type="Pfam" id="PF00535"/>
    </source>
</evidence>
<dbReference type="EMBL" id="CP060414">
    <property type="protein sequence ID" value="QNT58652.1"/>
    <property type="molecule type" value="Genomic_DNA"/>
</dbReference>
<dbReference type="KEGG" id="nmus:H7A79_2357"/>
<dbReference type="Gene3D" id="3.90.550.10">
    <property type="entry name" value="Spore Coat Polysaccharide Biosynthesis Protein SpsA, Chain A"/>
    <property type="match status" value="1"/>
</dbReference>
<gene>
    <name evidence="2" type="ORF">H7A79_2357</name>
</gene>
<dbReference type="AlphaFoldDB" id="A0A7H1MAI7"/>
<evidence type="ECO:0000313" key="2">
    <source>
        <dbReference type="EMBL" id="QNT58652.1"/>
    </source>
</evidence>
<dbReference type="PANTHER" id="PTHR22916">
    <property type="entry name" value="GLYCOSYLTRANSFERASE"/>
    <property type="match status" value="1"/>
</dbReference>
<organism evidence="2 3">
    <name type="scientific">Neisseria musculi</name>
    <dbReference type="NCBI Taxonomy" id="1815583"/>
    <lineage>
        <taxon>Bacteria</taxon>
        <taxon>Pseudomonadati</taxon>
        <taxon>Pseudomonadota</taxon>
        <taxon>Betaproteobacteria</taxon>
        <taxon>Neisseriales</taxon>
        <taxon>Neisseriaceae</taxon>
        <taxon>Neisseria</taxon>
    </lineage>
</organism>
<proteinExistence type="predicted"/>
<dbReference type="Pfam" id="PF00535">
    <property type="entry name" value="Glycos_transf_2"/>
    <property type="match status" value="1"/>
</dbReference>
<keyword evidence="2" id="KW-0808">Transferase</keyword>
<dbReference type="RefSeq" id="WP_187000449.1">
    <property type="nucleotide sequence ID" value="NZ_CP060414.2"/>
</dbReference>
<dbReference type="CDD" id="cd00761">
    <property type="entry name" value="Glyco_tranf_GTA_type"/>
    <property type="match status" value="1"/>
</dbReference>
<dbReference type="InterPro" id="IPR001173">
    <property type="entry name" value="Glyco_trans_2-like"/>
</dbReference>
<dbReference type="GO" id="GO:0016758">
    <property type="term" value="F:hexosyltransferase activity"/>
    <property type="evidence" value="ECO:0007669"/>
    <property type="project" value="UniProtKB-ARBA"/>
</dbReference>
<dbReference type="InterPro" id="IPR029044">
    <property type="entry name" value="Nucleotide-diphossugar_trans"/>
</dbReference>
<accession>A0A7H1MAI7</accession>
<keyword evidence="3" id="KW-1185">Reference proteome</keyword>
<dbReference type="Proteomes" id="UP000516412">
    <property type="component" value="Chromosome"/>
</dbReference>
<protein>
    <submittedName>
        <fullName evidence="2">Glycosyl transferase 2 family protein</fullName>
    </submittedName>
</protein>
<dbReference type="SUPFAM" id="SSF53448">
    <property type="entry name" value="Nucleotide-diphospho-sugar transferases"/>
    <property type="match status" value="1"/>
</dbReference>
<reference evidence="2" key="1">
    <citation type="submission" date="2024-06" db="EMBL/GenBank/DDBJ databases">
        <title>Complete Genome Sequence of mouse commensal type strain Neisseria musculi.</title>
        <authorList>
            <person name="Thapa E."/>
            <person name="Aluvathingal J."/>
            <person name="Nadendla S."/>
            <person name="Mehta A."/>
            <person name="Tettelin H."/>
            <person name="Weyand N.J."/>
        </authorList>
    </citation>
    <scope>NUCLEOTIDE SEQUENCE</scope>
    <source>
        <strain evidence="2">NW831</strain>
    </source>
</reference>
<sequence length="358" mass="41665">MNQTVSVVIRTMPGREHFLDKCLFILSGQQHHDLEPIIVSQCKTRTDSLEKTRLLIEKWQKYYPNIRFLHHVSEADARSLSLNMGMEAATGRYLAFLDDDDKVYPHHYQQLVQALQKSKFAWAYSGIVRADFNKDGQLISRSYPFYQGEYSFHEHMKNNFIPIHSFVLDRERAGGLGTVNEQLCKNEDYEFLLRLAFRHEPLRVPGHSAEYCIRSDGSNTILSGGAVTSHEAMQKREAWHEADRQLYRLKVKHFGWWVKEIDTIAVNRIFNGSPANSLPASQHLADIYRSHTWKIIRFGKKINWAMRGRPKKRNIIPPTAGAEAELFKIIFSPAWLLFSPLYCLEQSVRKLFRKQRVS</sequence>
<name>A0A7H1MAI7_9NEIS</name>
<evidence type="ECO:0000313" key="3">
    <source>
        <dbReference type="Proteomes" id="UP000516412"/>
    </source>
</evidence>
<feature type="domain" description="Glycosyltransferase 2-like" evidence="1">
    <location>
        <begin position="15"/>
        <end position="142"/>
    </location>
</feature>